<evidence type="ECO:0000313" key="10">
    <source>
        <dbReference type="EMBL" id="MBP2296847.1"/>
    </source>
</evidence>
<dbReference type="Pfam" id="PF00441">
    <property type="entry name" value="Acyl-CoA_dh_1"/>
    <property type="match status" value="1"/>
</dbReference>
<keyword evidence="5 6" id="KW-0560">Oxidoreductase</keyword>
<dbReference type="SUPFAM" id="SSF56645">
    <property type="entry name" value="Acyl-CoA dehydrogenase NM domain-like"/>
    <property type="match status" value="1"/>
</dbReference>
<comment type="similarity">
    <text evidence="2 6">Belongs to the acyl-CoA dehydrogenase family.</text>
</comment>
<organism evidence="10 11">
    <name type="scientific">Azospirillum rugosum</name>
    <dbReference type="NCBI Taxonomy" id="416170"/>
    <lineage>
        <taxon>Bacteria</taxon>
        <taxon>Pseudomonadati</taxon>
        <taxon>Pseudomonadota</taxon>
        <taxon>Alphaproteobacteria</taxon>
        <taxon>Rhodospirillales</taxon>
        <taxon>Azospirillaceae</taxon>
        <taxon>Azospirillum</taxon>
    </lineage>
</organism>
<comment type="cofactor">
    <cofactor evidence="1 6">
        <name>FAD</name>
        <dbReference type="ChEBI" id="CHEBI:57692"/>
    </cofactor>
</comment>
<name>A0ABS4SWK3_9PROT</name>
<dbReference type="CDD" id="cd00567">
    <property type="entry name" value="ACAD"/>
    <property type="match status" value="1"/>
</dbReference>
<evidence type="ECO:0000256" key="2">
    <source>
        <dbReference type="ARBA" id="ARBA00009347"/>
    </source>
</evidence>
<feature type="domain" description="Acyl-CoA dehydrogenase/oxidase C-terminal" evidence="7">
    <location>
        <begin position="228"/>
        <end position="353"/>
    </location>
</feature>
<dbReference type="RefSeq" id="WP_209772506.1">
    <property type="nucleotide sequence ID" value="NZ_JAGINP010000036.1"/>
</dbReference>
<dbReference type="InterPro" id="IPR009075">
    <property type="entry name" value="AcylCo_DH/oxidase_C"/>
</dbReference>
<reference evidence="10 11" key="1">
    <citation type="submission" date="2021-03" db="EMBL/GenBank/DDBJ databases">
        <title>Genomic Encyclopedia of Type Strains, Phase III (KMG-III): the genomes of soil and plant-associated and newly described type strains.</title>
        <authorList>
            <person name="Whitman W."/>
        </authorList>
    </citation>
    <scope>NUCLEOTIDE SEQUENCE [LARGE SCALE GENOMIC DNA]</scope>
    <source>
        <strain evidence="10 11">IMMIB AFH-6</strain>
    </source>
</reference>
<evidence type="ECO:0000259" key="7">
    <source>
        <dbReference type="Pfam" id="PF00441"/>
    </source>
</evidence>
<evidence type="ECO:0000259" key="9">
    <source>
        <dbReference type="Pfam" id="PF02771"/>
    </source>
</evidence>
<evidence type="ECO:0000256" key="3">
    <source>
        <dbReference type="ARBA" id="ARBA00022630"/>
    </source>
</evidence>
<dbReference type="InterPro" id="IPR036250">
    <property type="entry name" value="AcylCo_DH-like_C"/>
</dbReference>
<keyword evidence="3 6" id="KW-0285">Flavoprotein</keyword>
<dbReference type="InterPro" id="IPR037069">
    <property type="entry name" value="AcylCoA_DH/ox_N_sf"/>
</dbReference>
<feature type="domain" description="Acyl-CoA oxidase/dehydrogenase middle" evidence="8">
    <location>
        <begin position="122"/>
        <end position="215"/>
    </location>
</feature>
<dbReference type="InterPro" id="IPR009100">
    <property type="entry name" value="AcylCoA_DH/oxidase_NM_dom_sf"/>
</dbReference>
<dbReference type="Pfam" id="PF02770">
    <property type="entry name" value="Acyl-CoA_dh_M"/>
    <property type="match status" value="1"/>
</dbReference>
<dbReference type="Gene3D" id="1.20.140.10">
    <property type="entry name" value="Butyryl-CoA Dehydrogenase, subunit A, domain 3"/>
    <property type="match status" value="1"/>
</dbReference>
<evidence type="ECO:0000313" key="11">
    <source>
        <dbReference type="Proteomes" id="UP000781958"/>
    </source>
</evidence>
<sequence>MDFSLNDEQRMLDETVSRVIREEYGFEQRRGFAGEPDGFSAANWSLFAELGLLAIPFAEENGGFGGGGVELMIVQRAFGRGLVLEPYLASVVLGGGLVEQLGSPAQRERLLSPLLAGKSRLALAWAEPEGRYDHLAVATRAERDSDGYRLSGLKAVVLHGDSADRLLVTARTAGGPTGRAGLSVFLVDSAQPGVGVRGYATIDGLRAAEIRLDDVRVGADALLGPEGGAADALETVLTLGCAALCAEAVGVMEAACELTLDYLKTRQQFGAPIGRFQALQHRMVDMRIALEQAQSMAIFAACSLGLPGAERDRRIAAAKVVIGNSGRFVAEQAIQLHGGMGMTDEAMVSHLAKRLVMIDHHLGDVDHHLGRFVALSD</sequence>
<proteinExistence type="inferred from homology"/>
<dbReference type="InterPro" id="IPR006091">
    <property type="entry name" value="Acyl-CoA_Oxase/DH_mid-dom"/>
</dbReference>
<dbReference type="SUPFAM" id="SSF47203">
    <property type="entry name" value="Acyl-CoA dehydrogenase C-terminal domain-like"/>
    <property type="match status" value="1"/>
</dbReference>
<keyword evidence="11" id="KW-1185">Reference proteome</keyword>
<evidence type="ECO:0000256" key="5">
    <source>
        <dbReference type="ARBA" id="ARBA00023002"/>
    </source>
</evidence>
<gene>
    <name evidence="10" type="ORF">J2851_006665</name>
</gene>
<protein>
    <submittedName>
        <fullName evidence="10">Alkylation response protein AidB-like acyl-CoA dehydrogenase</fullName>
    </submittedName>
</protein>
<dbReference type="PANTHER" id="PTHR43884">
    <property type="entry name" value="ACYL-COA DEHYDROGENASE"/>
    <property type="match status" value="1"/>
</dbReference>
<dbReference type="Gene3D" id="2.40.110.10">
    <property type="entry name" value="Butyryl-CoA Dehydrogenase, subunit A, domain 2"/>
    <property type="match status" value="1"/>
</dbReference>
<feature type="domain" description="Acyl-CoA dehydrogenase/oxidase N-terminal" evidence="9">
    <location>
        <begin position="6"/>
        <end position="118"/>
    </location>
</feature>
<evidence type="ECO:0000256" key="6">
    <source>
        <dbReference type="RuleBase" id="RU362125"/>
    </source>
</evidence>
<keyword evidence="4 6" id="KW-0274">FAD</keyword>
<evidence type="ECO:0000256" key="4">
    <source>
        <dbReference type="ARBA" id="ARBA00022827"/>
    </source>
</evidence>
<dbReference type="InterPro" id="IPR013786">
    <property type="entry name" value="AcylCoA_DH/ox_N"/>
</dbReference>
<dbReference type="Gene3D" id="1.10.540.10">
    <property type="entry name" value="Acyl-CoA dehydrogenase/oxidase, N-terminal domain"/>
    <property type="match status" value="1"/>
</dbReference>
<comment type="caution">
    <text evidence="10">The sequence shown here is derived from an EMBL/GenBank/DDBJ whole genome shotgun (WGS) entry which is preliminary data.</text>
</comment>
<dbReference type="Pfam" id="PF02771">
    <property type="entry name" value="Acyl-CoA_dh_N"/>
    <property type="match status" value="1"/>
</dbReference>
<dbReference type="PANTHER" id="PTHR43884:SF20">
    <property type="entry name" value="ACYL-COA DEHYDROGENASE FADE28"/>
    <property type="match status" value="1"/>
</dbReference>
<dbReference type="Proteomes" id="UP000781958">
    <property type="component" value="Unassembled WGS sequence"/>
</dbReference>
<evidence type="ECO:0000259" key="8">
    <source>
        <dbReference type="Pfam" id="PF02770"/>
    </source>
</evidence>
<evidence type="ECO:0000256" key="1">
    <source>
        <dbReference type="ARBA" id="ARBA00001974"/>
    </source>
</evidence>
<accession>A0ABS4SWK3</accession>
<dbReference type="InterPro" id="IPR046373">
    <property type="entry name" value="Acyl-CoA_Oxase/DH_mid-dom_sf"/>
</dbReference>
<dbReference type="EMBL" id="JAGINP010000036">
    <property type="protein sequence ID" value="MBP2296847.1"/>
    <property type="molecule type" value="Genomic_DNA"/>
</dbReference>